<feature type="transmembrane region" description="Helical" evidence="6">
    <location>
        <begin position="78"/>
        <end position="96"/>
    </location>
</feature>
<dbReference type="PANTHER" id="PTHR40064:SF1">
    <property type="entry name" value="MEMBRANE PROTEIN"/>
    <property type="match status" value="1"/>
</dbReference>
<keyword evidence="5 6" id="KW-0472">Membrane</keyword>
<dbReference type="PANTHER" id="PTHR40064">
    <property type="entry name" value="MEMBRANE PROTEIN-RELATED"/>
    <property type="match status" value="1"/>
</dbReference>
<dbReference type="InterPro" id="IPR021062">
    <property type="entry name" value="ArAE_1_C"/>
</dbReference>
<evidence type="ECO:0000256" key="3">
    <source>
        <dbReference type="ARBA" id="ARBA00022692"/>
    </source>
</evidence>
<feature type="transmembrane region" description="Helical" evidence="6">
    <location>
        <begin position="117"/>
        <end position="141"/>
    </location>
</feature>
<comment type="subcellular location">
    <subcellularLocation>
        <location evidence="1">Cell membrane</location>
        <topology evidence="1">Multi-pass membrane protein</topology>
    </subcellularLocation>
</comment>
<reference evidence="8 9" key="1">
    <citation type="submission" date="2024-04" db="EMBL/GenBank/DDBJ databases">
        <title>draft genome sequnece of Paenibacillus filicis.</title>
        <authorList>
            <person name="Kim D.-U."/>
        </authorList>
    </citation>
    <scope>NUCLEOTIDE SEQUENCE [LARGE SCALE GENOMIC DNA]</scope>
    <source>
        <strain evidence="8 9">KACC14197</strain>
    </source>
</reference>
<gene>
    <name evidence="8" type="ORF">WMW72_25620</name>
</gene>
<dbReference type="Gene3D" id="1.20.120.940">
    <property type="entry name" value="Putative aromatic acid exporter, C-terminal domain"/>
    <property type="match status" value="1"/>
</dbReference>
<comment type="caution">
    <text evidence="8">The sequence shown here is derived from an EMBL/GenBank/DDBJ whole genome shotgun (WGS) entry which is preliminary data.</text>
</comment>
<evidence type="ECO:0000256" key="6">
    <source>
        <dbReference type="SAM" id="Phobius"/>
    </source>
</evidence>
<keyword evidence="2" id="KW-1003">Cell membrane</keyword>
<feature type="transmembrane region" description="Helical" evidence="6">
    <location>
        <begin position="52"/>
        <end position="72"/>
    </location>
</feature>
<keyword evidence="4 6" id="KW-1133">Transmembrane helix</keyword>
<organism evidence="8 9">
    <name type="scientific">Paenibacillus filicis</name>
    <dbReference type="NCBI Taxonomy" id="669464"/>
    <lineage>
        <taxon>Bacteria</taxon>
        <taxon>Bacillati</taxon>
        <taxon>Bacillota</taxon>
        <taxon>Bacilli</taxon>
        <taxon>Bacillales</taxon>
        <taxon>Paenibacillaceae</taxon>
        <taxon>Paenibacillus</taxon>
    </lineage>
</organism>
<feature type="domain" description="Putative aromatic acid exporter C-terminal" evidence="7">
    <location>
        <begin position="145"/>
        <end position="306"/>
    </location>
</feature>
<dbReference type="EMBL" id="JBBPCC010000020">
    <property type="protein sequence ID" value="MEK8131291.1"/>
    <property type="molecule type" value="Genomic_DNA"/>
</dbReference>
<dbReference type="Pfam" id="PF11728">
    <property type="entry name" value="ArAE_1_C"/>
    <property type="match status" value="1"/>
</dbReference>
<dbReference type="Pfam" id="PF06081">
    <property type="entry name" value="ArAE_1"/>
    <property type="match status" value="1"/>
</dbReference>
<feature type="transmembrane region" description="Helical" evidence="6">
    <location>
        <begin position="16"/>
        <end position="40"/>
    </location>
</feature>
<evidence type="ECO:0000256" key="2">
    <source>
        <dbReference type="ARBA" id="ARBA00022475"/>
    </source>
</evidence>
<keyword evidence="3 6" id="KW-0812">Transmembrane</keyword>
<accession>A0ABU9DR11</accession>
<evidence type="ECO:0000313" key="8">
    <source>
        <dbReference type="EMBL" id="MEK8131291.1"/>
    </source>
</evidence>
<evidence type="ECO:0000256" key="1">
    <source>
        <dbReference type="ARBA" id="ARBA00004651"/>
    </source>
</evidence>
<evidence type="ECO:0000313" key="9">
    <source>
        <dbReference type="Proteomes" id="UP001469365"/>
    </source>
</evidence>
<protein>
    <submittedName>
        <fullName evidence="8">Aromatic acid exporter family protein</fullName>
    </submittedName>
</protein>
<dbReference type="RefSeq" id="WP_341418426.1">
    <property type="nucleotide sequence ID" value="NZ_JBBPCC010000020.1"/>
</dbReference>
<evidence type="ECO:0000256" key="4">
    <source>
        <dbReference type="ARBA" id="ARBA00022989"/>
    </source>
</evidence>
<evidence type="ECO:0000256" key="5">
    <source>
        <dbReference type="ARBA" id="ARBA00023136"/>
    </source>
</evidence>
<dbReference type="InterPro" id="IPR010343">
    <property type="entry name" value="ArAE_1"/>
</dbReference>
<evidence type="ECO:0000259" key="7">
    <source>
        <dbReference type="Pfam" id="PF11728"/>
    </source>
</evidence>
<dbReference type="Proteomes" id="UP001469365">
    <property type="component" value="Unassembled WGS sequence"/>
</dbReference>
<dbReference type="InterPro" id="IPR038323">
    <property type="entry name" value="ArAE_1_C_sf"/>
</dbReference>
<proteinExistence type="predicted"/>
<dbReference type="InterPro" id="IPR052984">
    <property type="entry name" value="UPF0421"/>
</dbReference>
<name>A0ABU9DR11_9BACL</name>
<keyword evidence="9" id="KW-1185">Reference proteome</keyword>
<sequence length="308" mass="35211">MTIGFRTIKTAVGVSIAIWLAHSLSLEFYASAGILTLLCIQKTRKQSLAAIWERFLACLVGIALSGAMFHFFGHHPLIFIPLYMIFIPICVKLKLHGGIASSSVIIMHIFMNGSLDLAFLINELGIILIGLGIALIVNVYMPGIDKQIYQYKEEINRNMSIILCQFSRYLMEGYGLWDGKEMLILSKQLEQAKNLAILEVENNMTHRDNPFYFYFEKKQRQHQILERMLALVSRVDTTLEQGIRIGRLIDELGRDLQVGINLTDYQDKLKAIREYHKQLPLPSTRAEFENRAHLFALANELETFIEGM</sequence>